<dbReference type="InterPro" id="IPR039425">
    <property type="entry name" value="RNA_pol_sigma-70-like"/>
</dbReference>
<evidence type="ECO:0000256" key="1">
    <source>
        <dbReference type="ARBA" id="ARBA00010641"/>
    </source>
</evidence>
<reference evidence="8 9" key="1">
    <citation type="submission" date="2021-01" db="EMBL/GenBank/DDBJ databases">
        <title>Whole genome shotgun sequence of Asanoa siamensis NBRC 107932.</title>
        <authorList>
            <person name="Komaki H."/>
            <person name="Tamura T."/>
        </authorList>
    </citation>
    <scope>NUCLEOTIDE SEQUENCE [LARGE SCALE GENOMIC DNA]</scope>
    <source>
        <strain evidence="8 9">NBRC 107932</strain>
    </source>
</reference>
<keyword evidence="4" id="KW-0238">DNA-binding</keyword>
<evidence type="ECO:0000313" key="9">
    <source>
        <dbReference type="Proteomes" id="UP000604117"/>
    </source>
</evidence>
<comment type="caution">
    <text evidence="8">The sequence shown here is derived from an EMBL/GenBank/DDBJ whole genome shotgun (WGS) entry which is preliminary data.</text>
</comment>
<dbReference type="Pfam" id="PF04542">
    <property type="entry name" value="Sigma70_r2"/>
    <property type="match status" value="1"/>
</dbReference>
<dbReference type="InterPro" id="IPR007627">
    <property type="entry name" value="RNA_pol_sigma70_r2"/>
</dbReference>
<evidence type="ECO:0000259" key="7">
    <source>
        <dbReference type="Pfam" id="PF08281"/>
    </source>
</evidence>
<evidence type="ECO:0000256" key="5">
    <source>
        <dbReference type="ARBA" id="ARBA00023163"/>
    </source>
</evidence>
<dbReference type="Gene3D" id="1.10.10.10">
    <property type="entry name" value="Winged helix-like DNA-binding domain superfamily/Winged helix DNA-binding domain"/>
    <property type="match status" value="1"/>
</dbReference>
<keyword evidence="5" id="KW-0804">Transcription</keyword>
<dbReference type="SUPFAM" id="SSF88659">
    <property type="entry name" value="Sigma3 and sigma4 domains of RNA polymerase sigma factors"/>
    <property type="match status" value="1"/>
</dbReference>
<accession>A0ABQ4CVI4</accession>
<dbReference type="Proteomes" id="UP000604117">
    <property type="component" value="Unassembled WGS sequence"/>
</dbReference>
<dbReference type="InterPro" id="IPR013325">
    <property type="entry name" value="RNA_pol_sigma_r2"/>
</dbReference>
<gene>
    <name evidence="8" type="ORF">Asi02nite_48090</name>
</gene>
<feature type="domain" description="RNA polymerase sigma factor 70 region 4 type 2" evidence="7">
    <location>
        <begin position="105"/>
        <end position="157"/>
    </location>
</feature>
<dbReference type="SUPFAM" id="SSF88946">
    <property type="entry name" value="Sigma2 domain of RNA polymerase sigma factors"/>
    <property type="match status" value="1"/>
</dbReference>
<dbReference type="InterPro" id="IPR013249">
    <property type="entry name" value="RNA_pol_sigma70_r4_t2"/>
</dbReference>
<dbReference type="EMBL" id="BONE01000041">
    <property type="protein sequence ID" value="GIF75291.1"/>
    <property type="molecule type" value="Genomic_DNA"/>
</dbReference>
<evidence type="ECO:0000256" key="4">
    <source>
        <dbReference type="ARBA" id="ARBA00023125"/>
    </source>
</evidence>
<feature type="domain" description="RNA polymerase sigma-70 region 2" evidence="6">
    <location>
        <begin position="19"/>
        <end position="79"/>
    </location>
</feature>
<proteinExistence type="inferred from homology"/>
<evidence type="ECO:0000259" key="6">
    <source>
        <dbReference type="Pfam" id="PF04542"/>
    </source>
</evidence>
<evidence type="ECO:0000256" key="2">
    <source>
        <dbReference type="ARBA" id="ARBA00023015"/>
    </source>
</evidence>
<evidence type="ECO:0000313" key="8">
    <source>
        <dbReference type="EMBL" id="GIF75291.1"/>
    </source>
</evidence>
<dbReference type="InterPro" id="IPR036388">
    <property type="entry name" value="WH-like_DNA-bd_sf"/>
</dbReference>
<dbReference type="Gene3D" id="1.10.1740.10">
    <property type="match status" value="1"/>
</dbReference>
<comment type="similarity">
    <text evidence="1">Belongs to the sigma-70 factor family. ECF subfamily.</text>
</comment>
<dbReference type="InterPro" id="IPR014284">
    <property type="entry name" value="RNA_pol_sigma-70_dom"/>
</dbReference>
<evidence type="ECO:0000256" key="3">
    <source>
        <dbReference type="ARBA" id="ARBA00023082"/>
    </source>
</evidence>
<dbReference type="PANTHER" id="PTHR43133:SF50">
    <property type="entry name" value="ECF RNA POLYMERASE SIGMA FACTOR SIGM"/>
    <property type="match status" value="1"/>
</dbReference>
<protein>
    <submittedName>
        <fullName evidence="8">RNA polymerase sigma24 factor</fullName>
    </submittedName>
</protein>
<keyword evidence="2" id="KW-0805">Transcription regulation</keyword>
<dbReference type="Pfam" id="PF08281">
    <property type="entry name" value="Sigma70_r4_2"/>
    <property type="match status" value="1"/>
</dbReference>
<sequence length="170" mass="19114">MLMGGYEEEVRQVYLVSFRRLVGQLYGVTGDLAEAEDVVQEAFVRAVARPRQFSEVADHEAWLRTVALNLARNRFRRRRVFDQLFRAGRLAPTPEAAPEMTLDRLDLVAALRGLPYQVRAALVLYHLVDLSIDEVAMTLGARPNTVKSWLARGRAALAKELSESEAIPHA</sequence>
<dbReference type="NCBIfam" id="TIGR02937">
    <property type="entry name" value="sigma70-ECF"/>
    <property type="match status" value="1"/>
</dbReference>
<keyword evidence="9" id="KW-1185">Reference proteome</keyword>
<dbReference type="PANTHER" id="PTHR43133">
    <property type="entry name" value="RNA POLYMERASE ECF-TYPE SIGMA FACTO"/>
    <property type="match status" value="1"/>
</dbReference>
<keyword evidence="3" id="KW-0731">Sigma factor</keyword>
<dbReference type="InterPro" id="IPR013324">
    <property type="entry name" value="RNA_pol_sigma_r3/r4-like"/>
</dbReference>
<name>A0ABQ4CVI4_9ACTN</name>
<organism evidence="8 9">
    <name type="scientific">Asanoa siamensis</name>
    <dbReference type="NCBI Taxonomy" id="926357"/>
    <lineage>
        <taxon>Bacteria</taxon>
        <taxon>Bacillati</taxon>
        <taxon>Actinomycetota</taxon>
        <taxon>Actinomycetes</taxon>
        <taxon>Micromonosporales</taxon>
        <taxon>Micromonosporaceae</taxon>
        <taxon>Asanoa</taxon>
    </lineage>
</organism>